<evidence type="ECO:0000313" key="2">
    <source>
        <dbReference type="EMBL" id="RYO75388.1"/>
    </source>
</evidence>
<dbReference type="EMBL" id="QJNS01000704">
    <property type="protein sequence ID" value="RYO75388.1"/>
    <property type="molecule type" value="Genomic_DNA"/>
</dbReference>
<evidence type="ECO:0008006" key="4">
    <source>
        <dbReference type="Google" id="ProtNLM"/>
    </source>
</evidence>
<gene>
    <name evidence="2" type="ORF">DL762_010059</name>
</gene>
<evidence type="ECO:0000256" key="1">
    <source>
        <dbReference type="SAM" id="SignalP"/>
    </source>
</evidence>
<protein>
    <recommendedName>
        <fullName evidence="4">SSCRP protein</fullName>
    </recommendedName>
</protein>
<name>A0ABY0GSE1_9PEZI</name>
<keyword evidence="3" id="KW-1185">Reference proteome</keyword>
<organism evidence="2 3">
    <name type="scientific">Monosporascus cannonballus</name>
    <dbReference type="NCBI Taxonomy" id="155416"/>
    <lineage>
        <taxon>Eukaryota</taxon>
        <taxon>Fungi</taxon>
        <taxon>Dikarya</taxon>
        <taxon>Ascomycota</taxon>
        <taxon>Pezizomycotina</taxon>
        <taxon>Sordariomycetes</taxon>
        <taxon>Xylariomycetidae</taxon>
        <taxon>Xylariales</taxon>
        <taxon>Xylariales incertae sedis</taxon>
        <taxon>Monosporascus</taxon>
    </lineage>
</organism>
<evidence type="ECO:0000313" key="3">
    <source>
        <dbReference type="Proteomes" id="UP000294003"/>
    </source>
</evidence>
<sequence>MQFLKTAILGLSLATASLSQPLEDRQIQIIYFTFHGGPASYQLAVPDDGTVMPTNNNIAVSIIDTPDYNALALCDFNTAGVATLQPYVTPDGLQQIIVGPPQPIISVSCKGKCVPTYGECYINGQFVGPCCDGFCAANRCRPWNISGP</sequence>
<feature type="signal peptide" evidence="1">
    <location>
        <begin position="1"/>
        <end position="19"/>
    </location>
</feature>
<reference evidence="2 3" key="1">
    <citation type="submission" date="2018-06" db="EMBL/GenBank/DDBJ databases">
        <title>Complete Genomes of Monosporascus.</title>
        <authorList>
            <person name="Robinson A.J."/>
            <person name="Natvig D.O."/>
        </authorList>
    </citation>
    <scope>NUCLEOTIDE SEQUENCE [LARGE SCALE GENOMIC DNA]</scope>
    <source>
        <strain evidence="2 3">CBS 609.92</strain>
    </source>
</reference>
<proteinExistence type="predicted"/>
<accession>A0ABY0GSE1</accession>
<dbReference type="Proteomes" id="UP000294003">
    <property type="component" value="Unassembled WGS sequence"/>
</dbReference>
<keyword evidence="1" id="KW-0732">Signal</keyword>
<feature type="chain" id="PRO_5047153235" description="SSCRP protein" evidence="1">
    <location>
        <begin position="20"/>
        <end position="148"/>
    </location>
</feature>
<comment type="caution">
    <text evidence="2">The sequence shown here is derived from an EMBL/GenBank/DDBJ whole genome shotgun (WGS) entry which is preliminary data.</text>
</comment>